<dbReference type="EC" id="3.5.1.28" evidence="2"/>
<gene>
    <name evidence="6" type="ORF">CBW24_11780</name>
</gene>
<dbReference type="Gene3D" id="3.40.80.10">
    <property type="entry name" value="Peptidoglycan recognition protein-like"/>
    <property type="match status" value="1"/>
</dbReference>
<protein>
    <recommendedName>
        <fullName evidence="2">N-acetylmuramoyl-L-alanine amidase</fullName>
        <ecNumber evidence="2">3.5.1.28</ecNumber>
    </recommendedName>
</protein>
<dbReference type="GO" id="GO:0019867">
    <property type="term" value="C:outer membrane"/>
    <property type="evidence" value="ECO:0007669"/>
    <property type="project" value="TreeGrafter"/>
</dbReference>
<dbReference type="Proteomes" id="UP000219050">
    <property type="component" value="Chromosome"/>
</dbReference>
<dbReference type="InterPro" id="IPR051206">
    <property type="entry name" value="NAMLAA_amidase_2"/>
</dbReference>
<keyword evidence="4" id="KW-0961">Cell wall biogenesis/degradation</keyword>
<dbReference type="PANTHER" id="PTHR30417:SF1">
    <property type="entry name" value="N-ACETYLMURAMOYL-L-ALANINE AMIDASE AMID"/>
    <property type="match status" value="1"/>
</dbReference>
<dbReference type="AlphaFoldDB" id="A0A291M177"/>
<dbReference type="InterPro" id="IPR036505">
    <property type="entry name" value="Amidase/PGRP_sf"/>
</dbReference>
<dbReference type="GO" id="GO:0008745">
    <property type="term" value="F:N-acetylmuramoyl-L-alanine amidase activity"/>
    <property type="evidence" value="ECO:0007669"/>
    <property type="project" value="UniProtKB-EC"/>
</dbReference>
<dbReference type="PANTHER" id="PTHR30417">
    <property type="entry name" value="N-ACETYLMURAMOYL-L-ALANINE AMIDASE AMID"/>
    <property type="match status" value="1"/>
</dbReference>
<evidence type="ECO:0000256" key="2">
    <source>
        <dbReference type="ARBA" id="ARBA00011901"/>
    </source>
</evidence>
<sequence length="206" mass="22425">MVVLHFTAMADPDASRAWLCAPEAEVSAHYQIDPDGTVWRLVPEALRAWHAGAGAWGPVGDVNSRSIGIELANTGRTPFAAPQIDALEALLPGIMARWQIPPERVIGHSDMALRRKVDPGRRFDWRRLARGGMAIWPEAHAPADPAQFAAAAARIGYVLGDGLQPADVLEAFRHRFRPWVAPDAPLDAIDAGLAAEIAERWPVAER</sequence>
<evidence type="ECO:0000259" key="5">
    <source>
        <dbReference type="SMART" id="SM00644"/>
    </source>
</evidence>
<dbReference type="GO" id="GO:0009254">
    <property type="term" value="P:peptidoglycan turnover"/>
    <property type="evidence" value="ECO:0007669"/>
    <property type="project" value="TreeGrafter"/>
</dbReference>
<keyword evidence="7" id="KW-1185">Reference proteome</keyword>
<keyword evidence="3" id="KW-0378">Hydrolase</keyword>
<feature type="domain" description="N-acetylmuramoyl-L-alanine amidase" evidence="5">
    <location>
        <begin position="1"/>
        <end position="120"/>
    </location>
</feature>
<organism evidence="6 7">
    <name type="scientific">Pacificitalea manganoxidans</name>
    <dbReference type="NCBI Taxonomy" id="1411902"/>
    <lineage>
        <taxon>Bacteria</taxon>
        <taxon>Pseudomonadati</taxon>
        <taxon>Pseudomonadota</taxon>
        <taxon>Alphaproteobacteria</taxon>
        <taxon>Rhodobacterales</taxon>
        <taxon>Paracoccaceae</taxon>
        <taxon>Pacificitalea</taxon>
    </lineage>
</organism>
<proteinExistence type="predicted"/>
<evidence type="ECO:0000313" key="6">
    <source>
        <dbReference type="EMBL" id="ATI42617.1"/>
    </source>
</evidence>
<dbReference type="InterPro" id="IPR002502">
    <property type="entry name" value="Amidase_domain"/>
</dbReference>
<dbReference type="SUPFAM" id="SSF55846">
    <property type="entry name" value="N-acetylmuramoyl-L-alanine amidase-like"/>
    <property type="match status" value="1"/>
</dbReference>
<dbReference type="KEGG" id="cmag:CBW24_11780"/>
<accession>A0A291M177</accession>
<evidence type="ECO:0000256" key="1">
    <source>
        <dbReference type="ARBA" id="ARBA00001561"/>
    </source>
</evidence>
<comment type="catalytic activity">
    <reaction evidence="1">
        <text>Hydrolyzes the link between N-acetylmuramoyl residues and L-amino acid residues in certain cell-wall glycopeptides.</text>
        <dbReference type="EC" id="3.5.1.28"/>
    </reaction>
</comment>
<dbReference type="CDD" id="cd06583">
    <property type="entry name" value="PGRP"/>
    <property type="match status" value="1"/>
</dbReference>
<evidence type="ECO:0000256" key="3">
    <source>
        <dbReference type="ARBA" id="ARBA00022801"/>
    </source>
</evidence>
<dbReference type="Pfam" id="PF01510">
    <property type="entry name" value="Amidase_2"/>
    <property type="match status" value="1"/>
</dbReference>
<dbReference type="SMART" id="SM00644">
    <property type="entry name" value="Ami_2"/>
    <property type="match status" value="1"/>
</dbReference>
<dbReference type="EMBL" id="CP021404">
    <property type="protein sequence ID" value="ATI42617.1"/>
    <property type="molecule type" value="Genomic_DNA"/>
</dbReference>
<evidence type="ECO:0000313" key="7">
    <source>
        <dbReference type="Proteomes" id="UP000219050"/>
    </source>
</evidence>
<dbReference type="GO" id="GO:0071555">
    <property type="term" value="P:cell wall organization"/>
    <property type="evidence" value="ECO:0007669"/>
    <property type="project" value="UniProtKB-KW"/>
</dbReference>
<dbReference type="GO" id="GO:0009253">
    <property type="term" value="P:peptidoglycan catabolic process"/>
    <property type="evidence" value="ECO:0007669"/>
    <property type="project" value="InterPro"/>
</dbReference>
<dbReference type="OrthoDB" id="9794842at2"/>
<evidence type="ECO:0000256" key="4">
    <source>
        <dbReference type="ARBA" id="ARBA00023316"/>
    </source>
</evidence>
<name>A0A291M177_9RHOB</name>
<reference evidence="6 7" key="1">
    <citation type="submission" date="2017-05" db="EMBL/GenBank/DDBJ databases">
        <title>Comparative genomic and metabolic analysis of manganese-oxidizing mechanisms in Celeribater manganoxidans DY25T: its adaption to the environment of polymetallic nodule.</title>
        <authorList>
            <person name="Wang X."/>
        </authorList>
    </citation>
    <scope>NUCLEOTIDE SEQUENCE [LARGE SCALE GENOMIC DNA]</scope>
    <source>
        <strain evidence="6 7">DY25</strain>
    </source>
</reference>